<sequence>MHAPLTNSTSTLFNRHIAMAFTNLFLAPSFALHGGRVSDPRSIPLLSPPSDVVFLSSTSFSRDRNFIFTSAYNVNAVGSASL</sequence>
<protein>
    <submittedName>
        <fullName evidence="1">Uncharacterized protein</fullName>
    </submittedName>
</protein>
<feature type="non-terminal residue" evidence="1">
    <location>
        <position position="82"/>
    </location>
</feature>
<organism evidence="1 2">
    <name type="scientific">Phaseolus vulgaris</name>
    <name type="common">Kidney bean</name>
    <name type="synonym">French bean</name>
    <dbReference type="NCBI Taxonomy" id="3885"/>
    <lineage>
        <taxon>Eukaryota</taxon>
        <taxon>Viridiplantae</taxon>
        <taxon>Streptophyta</taxon>
        <taxon>Embryophyta</taxon>
        <taxon>Tracheophyta</taxon>
        <taxon>Spermatophyta</taxon>
        <taxon>Magnoliopsida</taxon>
        <taxon>eudicotyledons</taxon>
        <taxon>Gunneridae</taxon>
        <taxon>Pentapetalae</taxon>
        <taxon>rosids</taxon>
        <taxon>fabids</taxon>
        <taxon>Fabales</taxon>
        <taxon>Fabaceae</taxon>
        <taxon>Papilionoideae</taxon>
        <taxon>50 kb inversion clade</taxon>
        <taxon>NPAAA clade</taxon>
        <taxon>indigoferoid/millettioid clade</taxon>
        <taxon>Phaseoleae</taxon>
        <taxon>Phaseolus</taxon>
    </lineage>
</organism>
<evidence type="ECO:0000313" key="1">
    <source>
        <dbReference type="EMBL" id="ESW14844.1"/>
    </source>
</evidence>
<dbReference type="Gramene" id="ESW14844">
    <property type="protein sequence ID" value="ESW14844"/>
    <property type="gene ID" value="PHAVU_007G0220001g"/>
</dbReference>
<dbReference type="Proteomes" id="UP000000226">
    <property type="component" value="Chromosome 7"/>
</dbReference>
<evidence type="ECO:0000313" key="2">
    <source>
        <dbReference type="Proteomes" id="UP000000226"/>
    </source>
</evidence>
<reference evidence="2" key="1">
    <citation type="journal article" date="2014" name="Nat. Genet.">
        <title>A reference genome for common bean and genome-wide analysis of dual domestications.</title>
        <authorList>
            <person name="Schmutz J."/>
            <person name="McClean P.E."/>
            <person name="Mamidi S."/>
            <person name="Wu G.A."/>
            <person name="Cannon S.B."/>
            <person name="Grimwood J."/>
            <person name="Jenkins J."/>
            <person name="Shu S."/>
            <person name="Song Q."/>
            <person name="Chavarro C."/>
            <person name="Torres-Torres M."/>
            <person name="Geffroy V."/>
            <person name="Moghaddam S.M."/>
            <person name="Gao D."/>
            <person name="Abernathy B."/>
            <person name="Barry K."/>
            <person name="Blair M."/>
            <person name="Brick M.A."/>
            <person name="Chovatia M."/>
            <person name="Gepts P."/>
            <person name="Goodstein D.M."/>
            <person name="Gonzales M."/>
            <person name="Hellsten U."/>
            <person name="Hyten D.L."/>
            <person name="Jia G."/>
            <person name="Kelly J.D."/>
            <person name="Kudrna D."/>
            <person name="Lee R."/>
            <person name="Richard M.M."/>
            <person name="Miklas P.N."/>
            <person name="Osorno J.M."/>
            <person name="Rodrigues J."/>
            <person name="Thareau V."/>
            <person name="Urrea C.A."/>
            <person name="Wang M."/>
            <person name="Yu Y."/>
            <person name="Zhang M."/>
            <person name="Wing R.A."/>
            <person name="Cregan P.B."/>
            <person name="Rokhsar D.S."/>
            <person name="Jackson S.A."/>
        </authorList>
    </citation>
    <scope>NUCLEOTIDE SEQUENCE [LARGE SCALE GENOMIC DNA]</scope>
    <source>
        <strain evidence="2">cv. G19833</strain>
    </source>
</reference>
<dbReference type="EMBL" id="CM002294">
    <property type="protein sequence ID" value="ESW14844.1"/>
    <property type="molecule type" value="Genomic_DNA"/>
</dbReference>
<gene>
    <name evidence="1" type="ORF">PHAVU_007G0220001g</name>
</gene>
<name>V7BAK2_PHAVU</name>
<keyword evidence="2" id="KW-1185">Reference proteome</keyword>
<dbReference type="AlphaFoldDB" id="V7BAK2"/>
<accession>V7BAK2</accession>
<proteinExistence type="predicted"/>